<accession>A0A1M5CM13</accession>
<reference evidence="2" key="1">
    <citation type="submission" date="2016-11" db="EMBL/GenBank/DDBJ databases">
        <authorList>
            <person name="Varghese N."/>
            <person name="Submissions S."/>
        </authorList>
    </citation>
    <scope>NUCLEOTIDE SEQUENCE [LARGE SCALE GENOMIC DNA]</scope>
    <source>
        <strain evidence="2">DSM 11792</strain>
    </source>
</reference>
<dbReference type="InterPro" id="IPR036897">
    <property type="entry name" value="CarbamoylP_synth_lsu_oligo_sf"/>
</dbReference>
<dbReference type="SUPFAM" id="SSF48108">
    <property type="entry name" value="Carbamoyl phosphate synthetase, large subunit connection domain"/>
    <property type="match status" value="1"/>
</dbReference>
<dbReference type="Pfam" id="PF13384">
    <property type="entry name" value="HTH_23"/>
    <property type="match status" value="1"/>
</dbReference>
<protein>
    <submittedName>
        <fullName evidence="1">RNA polymerase, sigma 54 subunit, RpoN/SigL</fullName>
    </submittedName>
</protein>
<evidence type="ECO:0000313" key="1">
    <source>
        <dbReference type="EMBL" id="SHF55804.1"/>
    </source>
</evidence>
<sequence>MKLQGLSDSQIAKKLGVARNTVAKWRKICNIGSAPRGKSSTVDVDLLVRLHEKGYTDGAIAEMMGISRTLVVKVRKTLGLRPNRRKGERGPGRLRENVPLYQEARRILNDPLTARIIYAAAREYLKRVRNDENLTEEEKQRAETIAWATTIIHPGNILHPSPPAYTSPAEKTNMTHIEYALKLEHRNDFAGVCGAPSPVLLEAALQIRGTEEEAAALAEYVQYSGYVNTHKTVAEIMAETHRLNKRPEDIAYWHGVWDEQDMKAREWAPVKEGRRIRRCVYRISEKRITNGKKGKGGGYQNTEARRAYLGAMGY</sequence>
<dbReference type="EMBL" id="FQUW01000039">
    <property type="protein sequence ID" value="SHF55804.1"/>
    <property type="molecule type" value="Genomic_DNA"/>
</dbReference>
<dbReference type="Gene3D" id="1.10.10.60">
    <property type="entry name" value="Homeodomain-like"/>
    <property type="match status" value="1"/>
</dbReference>
<name>A0A1M5CM13_9FIRM</name>
<dbReference type="Proteomes" id="UP000184196">
    <property type="component" value="Unassembled WGS sequence"/>
</dbReference>
<proteinExistence type="predicted"/>
<evidence type="ECO:0000313" key="2">
    <source>
        <dbReference type="Proteomes" id="UP000184196"/>
    </source>
</evidence>
<dbReference type="AlphaFoldDB" id="A0A1M5CM13"/>
<gene>
    <name evidence="1" type="ORF">SAMN02745218_02576</name>
</gene>
<keyword evidence="2" id="KW-1185">Reference proteome</keyword>
<organism evidence="1 2">
    <name type="scientific">Desulfofundulus australicus DSM 11792</name>
    <dbReference type="NCBI Taxonomy" id="1121425"/>
    <lineage>
        <taxon>Bacteria</taxon>
        <taxon>Bacillati</taxon>
        <taxon>Bacillota</taxon>
        <taxon>Clostridia</taxon>
        <taxon>Eubacteriales</taxon>
        <taxon>Peptococcaceae</taxon>
        <taxon>Desulfofundulus</taxon>
    </lineage>
</organism>